<keyword evidence="11 13" id="KW-1015">Disulfide bond</keyword>
<evidence type="ECO:0000256" key="8">
    <source>
        <dbReference type="ARBA" id="ARBA00022989"/>
    </source>
</evidence>
<keyword evidence="5" id="KW-0732">Signal</keyword>
<evidence type="ECO:0000256" key="12">
    <source>
        <dbReference type="ARBA" id="ARBA00023180"/>
    </source>
</evidence>
<dbReference type="GO" id="GO:0007160">
    <property type="term" value="P:cell-matrix adhesion"/>
    <property type="evidence" value="ECO:0007669"/>
    <property type="project" value="TreeGrafter"/>
</dbReference>
<evidence type="ECO:0000256" key="15">
    <source>
        <dbReference type="SAM" id="Phobius"/>
    </source>
</evidence>
<dbReference type="GO" id="GO:0005178">
    <property type="term" value="F:integrin binding"/>
    <property type="evidence" value="ECO:0007669"/>
    <property type="project" value="TreeGrafter"/>
</dbReference>
<dbReference type="InterPro" id="IPR014836">
    <property type="entry name" value="Integrin_bsu_cyt_dom"/>
</dbReference>
<evidence type="ECO:0000256" key="4">
    <source>
        <dbReference type="ARBA" id="ARBA00022692"/>
    </source>
</evidence>
<gene>
    <name evidence="18" type="ORF">Zmor_023770</name>
</gene>
<evidence type="ECO:0000256" key="13">
    <source>
        <dbReference type="PIRSR" id="PIRSR002512-1"/>
    </source>
</evidence>
<dbReference type="PANTHER" id="PTHR10082">
    <property type="entry name" value="INTEGRIN BETA SUBUNIT"/>
    <property type="match status" value="1"/>
</dbReference>
<evidence type="ECO:0000256" key="9">
    <source>
        <dbReference type="ARBA" id="ARBA00023037"/>
    </source>
</evidence>
<keyword evidence="3" id="KW-1003">Cell membrane</keyword>
<dbReference type="FunFam" id="3.40.50.410:FF:000002">
    <property type="entry name" value="Integrin beta"/>
    <property type="match status" value="1"/>
</dbReference>
<dbReference type="AlphaFoldDB" id="A0AA38HYY4"/>
<dbReference type="PANTHER" id="PTHR10082:SF60">
    <property type="entry name" value="INTEGRIN BETA-PS"/>
    <property type="match status" value="1"/>
</dbReference>
<feature type="disulfide bond" evidence="13">
    <location>
        <begin position="488"/>
        <end position="493"/>
    </location>
</feature>
<feature type="disulfide bond" evidence="13">
    <location>
        <begin position="3"/>
        <end position="13"/>
    </location>
</feature>
<feature type="domain" description="Integrin beta subunit VWA" evidence="16">
    <location>
        <begin position="2"/>
        <end position="426"/>
    </location>
</feature>
<evidence type="ECO:0000256" key="6">
    <source>
        <dbReference type="ARBA" id="ARBA00022737"/>
    </source>
</evidence>
<protein>
    <recommendedName>
        <fullName evidence="14">Integrin beta</fullName>
    </recommendedName>
</protein>
<evidence type="ECO:0000256" key="10">
    <source>
        <dbReference type="ARBA" id="ARBA00023136"/>
    </source>
</evidence>
<feature type="disulfide bond" evidence="13">
    <location>
        <begin position="525"/>
        <end position="530"/>
    </location>
</feature>
<dbReference type="GO" id="GO:0008305">
    <property type="term" value="C:integrin complex"/>
    <property type="evidence" value="ECO:0007669"/>
    <property type="project" value="TreeGrafter"/>
</dbReference>
<dbReference type="GO" id="GO:0005925">
    <property type="term" value="C:focal adhesion"/>
    <property type="evidence" value="ECO:0007669"/>
    <property type="project" value="TreeGrafter"/>
</dbReference>
<accession>A0AA38HYY4</accession>
<dbReference type="GO" id="GO:0016477">
    <property type="term" value="P:cell migration"/>
    <property type="evidence" value="ECO:0007669"/>
    <property type="project" value="TreeGrafter"/>
</dbReference>
<evidence type="ECO:0000256" key="1">
    <source>
        <dbReference type="ARBA" id="ARBA00004251"/>
    </source>
</evidence>
<dbReference type="PRINTS" id="PR01186">
    <property type="entry name" value="INTEGRINB"/>
</dbReference>
<evidence type="ECO:0000256" key="11">
    <source>
        <dbReference type="ARBA" id="ARBA00023157"/>
    </source>
</evidence>
<feature type="disulfide bond" evidence="13">
    <location>
        <begin position="362"/>
        <end position="374"/>
    </location>
</feature>
<dbReference type="SUPFAM" id="SSF53300">
    <property type="entry name" value="vWA-like"/>
    <property type="match status" value="1"/>
</dbReference>
<dbReference type="Gene3D" id="2.10.25.10">
    <property type="entry name" value="Laminin"/>
    <property type="match status" value="3"/>
</dbReference>
<dbReference type="Gene3D" id="1.20.5.100">
    <property type="entry name" value="Cytochrome c1, transmembrane anchor, C-terminal"/>
    <property type="match status" value="1"/>
</dbReference>
<evidence type="ECO:0000256" key="2">
    <source>
        <dbReference type="ARBA" id="ARBA00007449"/>
    </source>
</evidence>
<feature type="transmembrane region" description="Helical" evidence="15">
    <location>
        <begin position="669"/>
        <end position="693"/>
    </location>
</feature>
<feature type="disulfide bond" evidence="13">
    <location>
        <begin position="444"/>
        <end position="482"/>
    </location>
</feature>
<keyword evidence="8 15" id="KW-1133">Transmembrane helix</keyword>
<dbReference type="GO" id="GO:0098609">
    <property type="term" value="P:cell-cell adhesion"/>
    <property type="evidence" value="ECO:0007669"/>
    <property type="project" value="TreeGrafter"/>
</dbReference>
<evidence type="ECO:0000256" key="5">
    <source>
        <dbReference type="ARBA" id="ARBA00022729"/>
    </source>
</evidence>
<evidence type="ECO:0000313" key="19">
    <source>
        <dbReference type="Proteomes" id="UP001168821"/>
    </source>
</evidence>
<proteinExistence type="inferred from homology"/>
<feature type="disulfide bond" evidence="13">
    <location>
        <begin position="6"/>
        <end position="37"/>
    </location>
</feature>
<dbReference type="GO" id="GO:0009986">
    <property type="term" value="C:cell surface"/>
    <property type="evidence" value="ECO:0007669"/>
    <property type="project" value="TreeGrafter"/>
</dbReference>
<dbReference type="SMART" id="SM00187">
    <property type="entry name" value="INB"/>
    <property type="match status" value="1"/>
</dbReference>
<feature type="disulfide bond" evidence="13">
    <location>
        <begin position="543"/>
        <end position="550"/>
    </location>
</feature>
<dbReference type="Pfam" id="PF00362">
    <property type="entry name" value="Integrin_beta"/>
    <property type="match status" value="1"/>
</dbReference>
<feature type="disulfide bond" evidence="13">
    <location>
        <begin position="490"/>
        <end position="519"/>
    </location>
</feature>
<feature type="disulfide bond" evidence="13">
    <location>
        <begin position="219"/>
        <end position="261"/>
    </location>
</feature>
<comment type="caution">
    <text evidence="18">The sequence shown here is derived from an EMBL/GenBank/DDBJ whole genome shotgun (WGS) entry which is preliminary data.</text>
</comment>
<evidence type="ECO:0000259" key="16">
    <source>
        <dbReference type="SMART" id="SM00187"/>
    </source>
</evidence>
<keyword evidence="19" id="KW-1185">Reference proteome</keyword>
<dbReference type="Pfam" id="PF23106">
    <property type="entry name" value="EGF_Teneurin"/>
    <property type="match status" value="1"/>
</dbReference>
<dbReference type="Proteomes" id="UP001168821">
    <property type="component" value="Unassembled WGS sequence"/>
</dbReference>
<keyword evidence="10 15" id="KW-0472">Membrane</keyword>
<evidence type="ECO:0000259" key="17">
    <source>
        <dbReference type="SMART" id="SM01241"/>
    </source>
</evidence>
<evidence type="ECO:0000256" key="14">
    <source>
        <dbReference type="RuleBase" id="RU000633"/>
    </source>
</evidence>
<keyword evidence="4 14" id="KW-0812">Transmembrane</keyword>
<feature type="disulfide bond" evidence="13">
    <location>
        <begin position="532"/>
        <end position="541"/>
    </location>
</feature>
<reference evidence="18" key="1">
    <citation type="journal article" date="2023" name="G3 (Bethesda)">
        <title>Whole genome assemblies of Zophobas morio and Tenebrio molitor.</title>
        <authorList>
            <person name="Kaur S."/>
            <person name="Stinson S.A."/>
            <person name="diCenzo G.C."/>
        </authorList>
    </citation>
    <scope>NUCLEOTIDE SEQUENCE</scope>
    <source>
        <strain evidence="18">QUZm001</strain>
    </source>
</reference>
<dbReference type="Gene3D" id="3.40.50.410">
    <property type="entry name" value="von Willebrand factor, type A domain"/>
    <property type="match status" value="1"/>
</dbReference>
<feature type="disulfide bond" evidence="13">
    <location>
        <begin position="587"/>
        <end position="590"/>
    </location>
</feature>
<dbReference type="Pfam" id="PF08725">
    <property type="entry name" value="Integrin_b_cyt"/>
    <property type="match status" value="1"/>
</dbReference>
<feature type="disulfide bond" evidence="13">
    <location>
        <begin position="575"/>
        <end position="584"/>
    </location>
</feature>
<comment type="subcellular location">
    <subcellularLocation>
        <location evidence="1 14">Cell membrane</location>
        <topology evidence="1 14">Single-pass type I membrane protein</topology>
    </subcellularLocation>
</comment>
<evidence type="ECO:0000313" key="18">
    <source>
        <dbReference type="EMBL" id="KAJ3646171.1"/>
    </source>
</evidence>
<organism evidence="18 19">
    <name type="scientific">Zophobas morio</name>
    <dbReference type="NCBI Taxonomy" id="2755281"/>
    <lineage>
        <taxon>Eukaryota</taxon>
        <taxon>Metazoa</taxon>
        <taxon>Ecdysozoa</taxon>
        <taxon>Arthropoda</taxon>
        <taxon>Hexapoda</taxon>
        <taxon>Insecta</taxon>
        <taxon>Pterygota</taxon>
        <taxon>Neoptera</taxon>
        <taxon>Endopterygota</taxon>
        <taxon>Coleoptera</taxon>
        <taxon>Polyphaga</taxon>
        <taxon>Cucujiformia</taxon>
        <taxon>Tenebrionidae</taxon>
        <taxon>Zophobas</taxon>
    </lineage>
</organism>
<dbReference type="GO" id="GO:0033627">
    <property type="term" value="P:cell adhesion mediated by integrin"/>
    <property type="evidence" value="ECO:0007669"/>
    <property type="project" value="TreeGrafter"/>
</dbReference>
<evidence type="ECO:0000256" key="3">
    <source>
        <dbReference type="ARBA" id="ARBA00022475"/>
    </source>
</evidence>
<comment type="similarity">
    <text evidence="2 14">Belongs to the integrin beta chain family.</text>
</comment>
<feature type="disulfide bond" evidence="13">
    <location>
        <begin position="568"/>
        <end position="573"/>
    </location>
</feature>
<keyword evidence="7 14" id="KW-0130">Cell adhesion</keyword>
<dbReference type="InterPro" id="IPR036465">
    <property type="entry name" value="vWFA_dom_sf"/>
</dbReference>
<dbReference type="InterPro" id="IPR057243">
    <property type="entry name" value="Integrin_I-EGF_CS"/>
</dbReference>
<feature type="disulfide bond" evidence="13">
    <location>
        <begin position="495"/>
        <end position="505"/>
    </location>
</feature>
<keyword evidence="12" id="KW-0325">Glycoprotein</keyword>
<keyword evidence="6" id="KW-0677">Repeat</keyword>
<dbReference type="SMART" id="SM01241">
    <property type="entry name" value="Integrin_b_cyt"/>
    <property type="match status" value="1"/>
</dbReference>
<feature type="disulfide bond" evidence="13">
    <location>
        <begin position="16"/>
        <end position="26"/>
    </location>
</feature>
<dbReference type="InterPro" id="IPR015812">
    <property type="entry name" value="Integrin_bsu"/>
</dbReference>
<dbReference type="Gene3D" id="2.60.40.1510">
    <property type="entry name" value="ntegrin, alpha v. Chain A, domain 3"/>
    <property type="match status" value="1"/>
</dbReference>
<feature type="domain" description="Integrin beta subunit cytoplasmic" evidence="17">
    <location>
        <begin position="694"/>
        <end position="739"/>
    </location>
</feature>
<dbReference type="PIRSF" id="PIRSF002512">
    <property type="entry name" value="Integrin_B"/>
    <property type="match status" value="1"/>
</dbReference>
<sequence>MTCRDCIRKNHCCVWCYDQDFVGKRCFAKGTLQDQKCNSNGTENNVATSVTITKQNSFADVKEDVNGAVQLSPQEFNIFLRHEEPINLTITYRPAKNFPLDLYYLMDLTWSMKPDLETLKTLGSSLTTHLEKLTKNYHIAFGSYIDKPEVPYYLTDPTNRDNPCNIDGGTCEKGYVFKHRINFTNYVKMFIEKVTKSDVSANLDDLEGGLDALMQILFCGKKLGWRTNSRKLVLVATEAGMHLAGDGILGGYTKRNEKGKCLVDNDGNYVLSQYYDYPSLEEVDKQLKDKKTNLIVAAKSHMYYYYKRMADVLKEAIYVGELQINSTNVLNLVDEGYYSFIRKVNLFTSEIDGLEVDFFADCDGNGIWKKKQTCTNAEEGKEINFKVQLMLTKYQNKESDVLYIEESNIQEKIKINLNYVGSTCTCLYLEQKGQKTCDHGEFNCGDCLCEEGWTGDTCSEQCINNQNMCRYVDNNNITSLTCSGRGNCICSKCNCQSKRYQGEFCEWECPYDKSTQQVCAGNGICTNGTCECKENYSGEKCSCHNSIENCKIPGYDGNDSICNGKGTCNCNTCKCDKGSSGHYCENCDGCQGLCNRFNSQVIEHVINRNQQIKPVRVEIVEDLPEEKRSCVHRYEQDGKKCDIFYTYNTIWKDNSVLVKATEPICNAPLAAGTLVGLIIGAFLLLAFIIIVVWKGRNWIRDKREYQEFLRAREQSKHSEENPIYKNPVVTYNNPMEKATVQT</sequence>
<dbReference type="SUPFAM" id="SSF103575">
    <property type="entry name" value="Plexin repeat"/>
    <property type="match status" value="1"/>
</dbReference>
<evidence type="ECO:0000256" key="7">
    <source>
        <dbReference type="ARBA" id="ARBA00022889"/>
    </source>
</evidence>
<dbReference type="GO" id="GO:0007229">
    <property type="term" value="P:integrin-mediated signaling pathway"/>
    <property type="evidence" value="ECO:0007669"/>
    <property type="project" value="UniProtKB-KW"/>
</dbReference>
<feature type="disulfide bond" evidence="13">
    <location>
        <begin position="449"/>
        <end position="458"/>
    </location>
</feature>
<dbReference type="EMBL" id="JALNTZ010000007">
    <property type="protein sequence ID" value="KAJ3646171.1"/>
    <property type="molecule type" value="Genomic_DNA"/>
</dbReference>
<dbReference type="InterPro" id="IPR002369">
    <property type="entry name" value="Integrin_bsu_VWA"/>
</dbReference>
<dbReference type="PROSITE" id="PS52047">
    <property type="entry name" value="I_EGF_2"/>
    <property type="match status" value="1"/>
</dbReference>
<name>A0AA38HYY4_9CUCU</name>
<dbReference type="PROSITE" id="PS00243">
    <property type="entry name" value="I_EGF_1"/>
    <property type="match status" value="2"/>
</dbReference>
<feature type="disulfide bond" evidence="13">
    <location>
        <begin position="164"/>
        <end position="171"/>
    </location>
</feature>
<keyword evidence="9 14" id="KW-0401">Integrin</keyword>
<feature type="disulfide bond" evidence="13">
    <location>
        <begin position="437"/>
        <end position="447"/>
    </location>
</feature>